<evidence type="ECO:0000256" key="1">
    <source>
        <dbReference type="SAM" id="MobiDB-lite"/>
    </source>
</evidence>
<dbReference type="Proteomes" id="UP000321947">
    <property type="component" value="Unassembled WGS sequence"/>
</dbReference>
<gene>
    <name evidence="2" type="ORF">E5676_scaffold1161G00370</name>
</gene>
<dbReference type="EMBL" id="SSTD01015426">
    <property type="protein sequence ID" value="TYK02704.1"/>
    <property type="molecule type" value="Genomic_DNA"/>
</dbReference>
<dbReference type="AlphaFoldDB" id="A0A5D3BU49"/>
<comment type="caution">
    <text evidence="2">The sequence shown here is derived from an EMBL/GenBank/DDBJ whole genome shotgun (WGS) entry which is preliminary data.</text>
</comment>
<name>A0A5D3BU49_CUCMM</name>
<accession>A0A5D3BU49</accession>
<sequence length="332" mass="36954">MVNMRRGKYQARSPKIVAKVSNIRTNMHGVRMRGHHFKSNPSRRPYELPSEKNQVSLSDSLSVSLHDENVSDITHDNVESELVPSKSHLCMDLDERDDVPLARLLKKGLFSKVGSVVVSPPAPSIHSNSSSSSHNVFLPTPGQSSTMNENLEHTGHCPPIWSNPLVETQHSLPSLNLMMSGFPSSHPSNDVLAFVLSRETWSVWLVNGISTISLSVKYVIIHKIDIVNWFPSSHASNIPIPLPRFFSSLLVHLNIDILSASDAPGPYPKTLSLSYMLFQGSYVSDLEHDMKPSRNSRVFDSDDVDDSAEGFFVPCDLASRIIKLNLELYLHP</sequence>
<evidence type="ECO:0000313" key="2">
    <source>
        <dbReference type="EMBL" id="TYK02704.1"/>
    </source>
</evidence>
<feature type="region of interest" description="Disordered" evidence="1">
    <location>
        <begin position="33"/>
        <end position="52"/>
    </location>
</feature>
<organism evidence="2 3">
    <name type="scientific">Cucumis melo var. makuwa</name>
    <name type="common">Oriental melon</name>
    <dbReference type="NCBI Taxonomy" id="1194695"/>
    <lineage>
        <taxon>Eukaryota</taxon>
        <taxon>Viridiplantae</taxon>
        <taxon>Streptophyta</taxon>
        <taxon>Embryophyta</taxon>
        <taxon>Tracheophyta</taxon>
        <taxon>Spermatophyta</taxon>
        <taxon>Magnoliopsida</taxon>
        <taxon>eudicotyledons</taxon>
        <taxon>Gunneridae</taxon>
        <taxon>Pentapetalae</taxon>
        <taxon>rosids</taxon>
        <taxon>fabids</taxon>
        <taxon>Cucurbitales</taxon>
        <taxon>Cucurbitaceae</taxon>
        <taxon>Benincaseae</taxon>
        <taxon>Cucumis</taxon>
    </lineage>
</organism>
<evidence type="ECO:0008006" key="4">
    <source>
        <dbReference type="Google" id="ProtNLM"/>
    </source>
</evidence>
<proteinExistence type="predicted"/>
<evidence type="ECO:0000313" key="3">
    <source>
        <dbReference type="Proteomes" id="UP000321947"/>
    </source>
</evidence>
<protein>
    <recommendedName>
        <fullName evidence="4">Envelope-like protein</fullName>
    </recommendedName>
</protein>
<reference evidence="2 3" key="1">
    <citation type="submission" date="2019-08" db="EMBL/GenBank/DDBJ databases">
        <title>Draft genome sequences of two oriental melons (Cucumis melo L. var makuwa).</title>
        <authorList>
            <person name="Kwon S.-Y."/>
        </authorList>
    </citation>
    <scope>NUCLEOTIDE SEQUENCE [LARGE SCALE GENOMIC DNA]</scope>
    <source>
        <strain evidence="3">cv. Chang Bougi</strain>
        <tissue evidence="2">Leaf</tissue>
    </source>
</reference>